<dbReference type="PROSITE" id="PS50002">
    <property type="entry name" value="SH3"/>
    <property type="match status" value="1"/>
</dbReference>
<dbReference type="InterPro" id="IPR037278">
    <property type="entry name" value="ARFGAP/RecO"/>
</dbReference>
<organism evidence="21 22">
    <name type="scientific">Salmo trutta</name>
    <name type="common">Brown trout</name>
    <dbReference type="NCBI Taxonomy" id="8032"/>
    <lineage>
        <taxon>Eukaryota</taxon>
        <taxon>Metazoa</taxon>
        <taxon>Chordata</taxon>
        <taxon>Craniata</taxon>
        <taxon>Vertebrata</taxon>
        <taxon>Euteleostomi</taxon>
        <taxon>Actinopterygii</taxon>
        <taxon>Neopterygii</taxon>
        <taxon>Teleostei</taxon>
        <taxon>Protacanthopterygii</taxon>
        <taxon>Salmoniformes</taxon>
        <taxon>Salmonidae</taxon>
        <taxon>Salmoninae</taxon>
        <taxon>Salmo</taxon>
    </lineage>
</organism>
<dbReference type="Pfam" id="PF00169">
    <property type="entry name" value="PH"/>
    <property type="match status" value="1"/>
</dbReference>
<sequence length="1049" mass="117570">MPDQISVSEFLSETTEDYNSPTTSSFTTRLQSCKNTVNVLEEALDQDRTALQKVKKSVKAIYNSGQDHIQNEGNYGQALDKFGSNFISRDNPDLGTAFVKFSSLVKELSALLKNLLQSLSHNVIFTLDSLLKGDLKGVKGDIKKPFDKAWKDYEAKFTKIEKEKREHAKQHGMIRTEITGAEIAEEMEKERRLFQLQMCEYLIKVNEIKTKKGVDLLQNLIKYYHAQCNFFQDGLKIADKLKQYIEKLAADLYNIKQTQDEEKKQLTALRDLIKSSLQLDQKEDSQSKQSGYSMHQLQGNKDFGSEKKGYLMKKSDGLRKVWQRRKCSVKSGILTIAHATSNRQPVRLNLLTCQVKPSGEDKKCFDLISHNRTYHFQAEDEQEFVIWISVLTNSKEEALNKAFRGEESTGGEDTLEDLTKAIIEDVLRIPGNEICCDCGAAEPKWLSTNLGILTCIECSGIHREMGVHISRIQSMELDKLGSSELLLAKNIGNSSFNCIMEGNMPCPLPKPTPSSDMTVRKEYINAKYVDHKFAHQTGKATVPGKLSEAVHSRDLLLLIQIYAEGAELMEPLPEAGKEPGETALHYSVRTADQTSLHLVDFLVQNSGNLDRQTENGNTALHYCCLYEKQECLKLLLRGKPAIDIGVCKLSDCPHRTCHLILMEAAEGKFNPHVHVEYEWNLRLEEIDESDDDLDDKPSPVKKERSPRPQSFGHSSSMSSPQDKLTLLGGYTPHRDKQRLSYGAFANPVYNTSTDMSPSPGPDRTTLPSRTKWTPQPSEAKITLYNGSSYLSFSTTISNTKSTLGPRVLPKLPQKVALRKIDTIHLPSVDKLCQPPEVLQRSTCAQLESYQKAPQPLQTPGDTPQRAPLAEETQLSELPPKPQMSDLSPKPQLSDLPPKPQLLNLPPKPQLKDLPPKPQLSNIPPKPPVSERLPPGEAVQTAMDKQSCSQQGELSPRQASEDTKGSPPCAVEMPVPLPRKINTVSGKSKTRRVKTIYDCQADNDDELTFAEGEVIMVTGEEDPEWWIGHIEGHPERKGVFPMSFVHILSD</sequence>
<keyword evidence="9" id="KW-0677">Repeat</keyword>
<dbReference type="PANTHER" id="PTHR45854:SF2">
    <property type="entry name" value="ARF-GAP WITH SH3 DOMAIN, ANK REPEAT AND PH DOMAIN-CONTAINING PROTEIN 1"/>
    <property type="match status" value="1"/>
</dbReference>
<dbReference type="InterPro" id="IPR038016">
    <property type="entry name" value="ASAP1_SH3"/>
</dbReference>
<dbReference type="GeneTree" id="ENSGT00940000158547"/>
<dbReference type="Proteomes" id="UP000472277">
    <property type="component" value="Chromosome 21"/>
</dbReference>
<comment type="subcellular location">
    <subcellularLocation>
        <location evidence="2">Cytoplasm</location>
    </subcellularLocation>
    <subcellularLocation>
        <location evidence="3">Golgi apparatus</location>
    </subcellularLocation>
    <subcellularLocation>
        <location evidence="1">Membrane</location>
    </subcellularLocation>
</comment>
<evidence type="ECO:0000256" key="9">
    <source>
        <dbReference type="ARBA" id="ARBA00022737"/>
    </source>
</evidence>
<keyword evidence="6" id="KW-0963">Cytoplasm</keyword>
<keyword evidence="13" id="KW-0472">Membrane</keyword>
<dbReference type="SUPFAM" id="SSF103657">
    <property type="entry name" value="BAR/IMD domain-like"/>
    <property type="match status" value="1"/>
</dbReference>
<evidence type="ECO:0000256" key="7">
    <source>
        <dbReference type="ARBA" id="ARBA00022553"/>
    </source>
</evidence>
<dbReference type="InterPro" id="IPR001849">
    <property type="entry name" value="PH_domain"/>
</dbReference>
<keyword evidence="16" id="KW-0863">Zinc-finger</keyword>
<dbReference type="GO" id="GO:0008270">
    <property type="term" value="F:zinc ion binding"/>
    <property type="evidence" value="ECO:0007669"/>
    <property type="project" value="UniProtKB-KW"/>
</dbReference>
<dbReference type="CDD" id="cd11965">
    <property type="entry name" value="SH3_ASAP1"/>
    <property type="match status" value="1"/>
</dbReference>
<dbReference type="SMART" id="SM00233">
    <property type="entry name" value="PH"/>
    <property type="match status" value="1"/>
</dbReference>
<reference evidence="21" key="2">
    <citation type="submission" date="2025-09" db="UniProtKB">
        <authorList>
            <consortium name="Ensembl"/>
        </authorList>
    </citation>
    <scope>IDENTIFICATION</scope>
</reference>
<dbReference type="Gene3D" id="1.10.220.150">
    <property type="entry name" value="Arf GTPase activating protein"/>
    <property type="match status" value="1"/>
</dbReference>
<keyword evidence="4 15" id="KW-0728">SH3 domain</keyword>
<proteinExistence type="predicted"/>
<evidence type="ECO:0000259" key="18">
    <source>
        <dbReference type="PROSITE" id="PS50002"/>
    </source>
</evidence>
<evidence type="ECO:0000256" key="6">
    <source>
        <dbReference type="ARBA" id="ARBA00022490"/>
    </source>
</evidence>
<dbReference type="InterPro" id="IPR011993">
    <property type="entry name" value="PH-like_dom_sf"/>
</dbReference>
<dbReference type="SUPFAM" id="SSF48403">
    <property type="entry name" value="Ankyrin repeat"/>
    <property type="match status" value="1"/>
</dbReference>
<evidence type="ECO:0000256" key="12">
    <source>
        <dbReference type="ARBA" id="ARBA00023043"/>
    </source>
</evidence>
<dbReference type="GO" id="GO:0016020">
    <property type="term" value="C:membrane"/>
    <property type="evidence" value="ECO:0007669"/>
    <property type="project" value="UniProtKB-SubCell"/>
</dbReference>
<keyword evidence="22" id="KW-1185">Reference proteome</keyword>
<dbReference type="SUPFAM" id="SSF50729">
    <property type="entry name" value="PH domain-like"/>
    <property type="match status" value="1"/>
</dbReference>
<dbReference type="Gene3D" id="2.30.29.30">
    <property type="entry name" value="Pleckstrin-homology domain (PH domain)/Phosphotyrosine-binding domain (PTB)"/>
    <property type="match status" value="1"/>
</dbReference>
<dbReference type="InterPro" id="IPR027267">
    <property type="entry name" value="AH/BAR_dom_sf"/>
</dbReference>
<protein>
    <submittedName>
        <fullName evidence="21">ArfGAP with SH3 domain, ankyrin repeat and PH domain 1a</fullName>
    </submittedName>
</protein>
<keyword evidence="11" id="KW-0333">Golgi apparatus</keyword>
<dbReference type="FunFam" id="2.30.30.40:FF:000012">
    <property type="entry name" value="Arf-GAP with SH3 domain, ANK repeat and PH domain-containing protein 2"/>
    <property type="match status" value="1"/>
</dbReference>
<feature type="compositionally biased region" description="Polar residues" evidence="17">
    <location>
        <begin position="942"/>
        <end position="952"/>
    </location>
</feature>
<evidence type="ECO:0000256" key="4">
    <source>
        <dbReference type="ARBA" id="ARBA00022443"/>
    </source>
</evidence>
<dbReference type="FunFam" id="1.10.220.150:FF:000002">
    <property type="entry name" value="arf-GAP with SH3 domain, ANK repeat and PH domain-containing protein 1"/>
    <property type="match status" value="1"/>
</dbReference>
<evidence type="ECO:0000256" key="8">
    <source>
        <dbReference type="ARBA" id="ARBA00022723"/>
    </source>
</evidence>
<dbReference type="FunFam" id="2.30.29.30:FF:000012">
    <property type="entry name" value="Arf-GAP with SH3 domain, ANK repeat and PH domain-containing protein 2"/>
    <property type="match status" value="1"/>
</dbReference>
<dbReference type="PROSITE" id="PS50088">
    <property type="entry name" value="ANK_REPEAT"/>
    <property type="match status" value="1"/>
</dbReference>
<dbReference type="GO" id="GO:0005096">
    <property type="term" value="F:GTPase activator activity"/>
    <property type="evidence" value="ECO:0007669"/>
    <property type="project" value="UniProtKB-KW"/>
</dbReference>
<dbReference type="Gene3D" id="1.20.1270.60">
    <property type="entry name" value="Arfaptin homology (AH) domain/BAR domain"/>
    <property type="match status" value="1"/>
</dbReference>
<dbReference type="InterPro" id="IPR043593">
    <property type="entry name" value="ASAP"/>
</dbReference>
<keyword evidence="8" id="KW-0479">Metal-binding</keyword>
<evidence type="ECO:0000256" key="11">
    <source>
        <dbReference type="ARBA" id="ARBA00023034"/>
    </source>
</evidence>
<dbReference type="Pfam" id="PF14604">
    <property type="entry name" value="SH3_9"/>
    <property type="match status" value="1"/>
</dbReference>
<evidence type="ECO:0000256" key="10">
    <source>
        <dbReference type="ARBA" id="ARBA00022833"/>
    </source>
</evidence>
<feature type="compositionally biased region" description="Polar residues" evidence="17">
    <location>
        <begin position="287"/>
        <end position="299"/>
    </location>
</feature>
<dbReference type="FunFam" id="1.20.1270.60:FF:000004">
    <property type="entry name" value="Arf-GAP with SH3 domain, ANK repeat and PH domain-containing protein 1"/>
    <property type="match status" value="1"/>
</dbReference>
<dbReference type="Ensembl" id="ENSSTUT00000070401.1">
    <property type="protein sequence ID" value="ENSSTUP00000066400.1"/>
    <property type="gene ID" value="ENSSTUG00000028518.1"/>
</dbReference>
<evidence type="ECO:0000259" key="20">
    <source>
        <dbReference type="PROSITE" id="PS50115"/>
    </source>
</evidence>
<evidence type="ECO:0000256" key="1">
    <source>
        <dbReference type="ARBA" id="ARBA00004370"/>
    </source>
</evidence>
<evidence type="ECO:0000256" key="16">
    <source>
        <dbReference type="PROSITE-ProRule" id="PRU00288"/>
    </source>
</evidence>
<dbReference type="SUPFAM" id="SSF50044">
    <property type="entry name" value="SH3-domain"/>
    <property type="match status" value="1"/>
</dbReference>
<evidence type="ECO:0000256" key="17">
    <source>
        <dbReference type="SAM" id="MobiDB-lite"/>
    </source>
</evidence>
<dbReference type="AlphaFoldDB" id="A0A674B4T4"/>
<dbReference type="InterPro" id="IPR004148">
    <property type="entry name" value="BAR_dom"/>
</dbReference>
<dbReference type="PANTHER" id="PTHR45854">
    <property type="entry name" value="ASAP FAMILY MEMBER"/>
    <property type="match status" value="1"/>
</dbReference>
<feature type="domain" description="PH" evidence="19">
    <location>
        <begin position="304"/>
        <end position="396"/>
    </location>
</feature>
<evidence type="ECO:0000259" key="19">
    <source>
        <dbReference type="PROSITE" id="PS50003"/>
    </source>
</evidence>
<evidence type="ECO:0000313" key="21">
    <source>
        <dbReference type="Ensembl" id="ENSSTUP00000066400.1"/>
    </source>
</evidence>
<dbReference type="InterPro" id="IPR038508">
    <property type="entry name" value="ArfGAP_dom_sf"/>
</dbReference>
<dbReference type="Gene3D" id="2.30.30.40">
    <property type="entry name" value="SH3 Domains"/>
    <property type="match status" value="1"/>
</dbReference>
<dbReference type="PROSITE" id="PS50115">
    <property type="entry name" value="ARFGAP"/>
    <property type="match status" value="1"/>
</dbReference>
<feature type="region of interest" description="Disordered" evidence="17">
    <location>
        <begin position="280"/>
        <end position="306"/>
    </location>
</feature>
<keyword evidence="7" id="KW-0597">Phosphoprotein</keyword>
<name>A0A674B4T4_SALTR</name>
<keyword evidence="10" id="KW-0862">Zinc</keyword>
<dbReference type="SUPFAM" id="SSF57863">
    <property type="entry name" value="ArfGap/RecO-like zinc finger"/>
    <property type="match status" value="1"/>
</dbReference>
<evidence type="ECO:0000313" key="22">
    <source>
        <dbReference type="Proteomes" id="UP000472277"/>
    </source>
</evidence>
<accession>A0A674B4T4</accession>
<dbReference type="InterPro" id="IPR001452">
    <property type="entry name" value="SH3_domain"/>
</dbReference>
<dbReference type="Gene3D" id="1.25.40.950">
    <property type="match status" value="1"/>
</dbReference>
<gene>
    <name evidence="21" type="primary">ASAP1</name>
    <name evidence="21" type="synonym">asap1a</name>
</gene>
<feature type="domain" description="Arf-GAP" evidence="20">
    <location>
        <begin position="420"/>
        <end position="541"/>
    </location>
</feature>
<dbReference type="SMART" id="SM00326">
    <property type="entry name" value="SH3"/>
    <property type="match status" value="1"/>
</dbReference>
<dbReference type="PROSITE" id="PS50003">
    <property type="entry name" value="PH_DOMAIN"/>
    <property type="match status" value="1"/>
</dbReference>
<dbReference type="PRINTS" id="PR00405">
    <property type="entry name" value="REVINTRACTNG"/>
</dbReference>
<feature type="compositionally biased region" description="Polar residues" evidence="17">
    <location>
        <begin position="765"/>
        <end position="774"/>
    </location>
</feature>
<evidence type="ECO:0000256" key="2">
    <source>
        <dbReference type="ARBA" id="ARBA00004496"/>
    </source>
</evidence>
<dbReference type="InterPro" id="IPR037844">
    <property type="entry name" value="PH_ASAP"/>
</dbReference>
<dbReference type="GO" id="GO:0005794">
    <property type="term" value="C:Golgi apparatus"/>
    <property type="evidence" value="ECO:0007669"/>
    <property type="project" value="UniProtKB-SubCell"/>
</dbReference>
<keyword evidence="12 14" id="KW-0040">ANK repeat</keyword>
<feature type="region of interest" description="Disordered" evidence="17">
    <location>
        <begin position="750"/>
        <end position="774"/>
    </location>
</feature>
<dbReference type="Pfam" id="PF01412">
    <property type="entry name" value="ArfGap"/>
    <property type="match status" value="1"/>
</dbReference>
<feature type="region of interest" description="Disordered" evidence="17">
    <location>
        <begin position="872"/>
        <end position="987"/>
    </location>
</feature>
<evidence type="ECO:0000256" key="13">
    <source>
        <dbReference type="ARBA" id="ARBA00023136"/>
    </source>
</evidence>
<dbReference type="Pfam" id="PF12796">
    <property type="entry name" value="Ank_2"/>
    <property type="match status" value="1"/>
</dbReference>
<feature type="repeat" description="ANK" evidence="14">
    <location>
        <begin position="579"/>
        <end position="614"/>
    </location>
</feature>
<dbReference type="Pfam" id="PF16746">
    <property type="entry name" value="BAR_3"/>
    <property type="match status" value="1"/>
</dbReference>
<evidence type="ECO:0000256" key="3">
    <source>
        <dbReference type="ARBA" id="ARBA00004555"/>
    </source>
</evidence>
<dbReference type="InterPro" id="IPR036770">
    <property type="entry name" value="Ankyrin_rpt-contain_sf"/>
</dbReference>
<dbReference type="FunFam" id="1.25.40.20:FF:000006">
    <property type="entry name" value="Arf-GAP with SH3 domain, ANK repeat and PH domain-containing protein 2"/>
    <property type="match status" value="1"/>
</dbReference>
<dbReference type="SMART" id="SM00248">
    <property type="entry name" value="ANK"/>
    <property type="match status" value="2"/>
</dbReference>
<evidence type="ECO:0000256" key="14">
    <source>
        <dbReference type="PROSITE-ProRule" id="PRU00023"/>
    </source>
</evidence>
<dbReference type="FunFam" id="1.25.40.950:FF:000001">
    <property type="entry name" value="Arf-GAP with SH3 domain, ANK repeat and PH domain-containing protein 1"/>
    <property type="match status" value="1"/>
</dbReference>
<dbReference type="InterPro" id="IPR001164">
    <property type="entry name" value="ArfGAP_dom"/>
</dbReference>
<dbReference type="SMART" id="SM00105">
    <property type="entry name" value="ArfGap"/>
    <property type="match status" value="1"/>
</dbReference>
<evidence type="ECO:0000256" key="5">
    <source>
        <dbReference type="ARBA" id="ARBA00022468"/>
    </source>
</evidence>
<dbReference type="InterPro" id="IPR002110">
    <property type="entry name" value="Ankyrin_rpt"/>
</dbReference>
<feature type="domain" description="SH3" evidence="18">
    <location>
        <begin position="987"/>
        <end position="1049"/>
    </location>
</feature>
<evidence type="ECO:0000256" key="15">
    <source>
        <dbReference type="PROSITE-ProRule" id="PRU00192"/>
    </source>
</evidence>
<reference evidence="21" key="1">
    <citation type="submission" date="2025-08" db="UniProtKB">
        <authorList>
            <consortium name="Ensembl"/>
        </authorList>
    </citation>
    <scope>IDENTIFICATION</scope>
</reference>
<feature type="compositionally biased region" description="Basic and acidic residues" evidence="17">
    <location>
        <begin position="695"/>
        <end position="706"/>
    </location>
</feature>
<dbReference type="InterPro" id="IPR036028">
    <property type="entry name" value="SH3-like_dom_sf"/>
</dbReference>
<feature type="region of interest" description="Disordered" evidence="17">
    <location>
        <begin position="688"/>
        <end position="731"/>
    </location>
</feature>
<feature type="compositionally biased region" description="Polar residues" evidence="17">
    <location>
        <begin position="707"/>
        <end position="722"/>
    </location>
</feature>
<dbReference type="CDD" id="cd08848">
    <property type="entry name" value="ArfGap_ASAP1"/>
    <property type="match status" value="1"/>
</dbReference>
<keyword evidence="5" id="KW-0343">GTPase activation</keyword>
<dbReference type="CDD" id="cd13251">
    <property type="entry name" value="PH_ASAP"/>
    <property type="match status" value="1"/>
</dbReference>